<sequence>MSVCLHGGWGGGCAFFKLKENTYSIRRQGAAMAGLVKPLAASKRQQPQYREQRRKKVEEYLSKKMATPNHDNLVGPAEDRSPLTERQTLMNLKNKTENLKPAEHKQTGKENVSVPSVKNKDNALHVKNPFKDARSKIDTGIKKVNSDSAVSTDPRKGQSLSKTFLKNKNVKERELKSETSSKPAANVPLQKPVLGAYRGKVIQSKINSFRKTPLNTDDTNFKGVMKPVSTAPHNAGARPKTINVSTKHVVKSAYANTIVKKPPTTAQSRTQVRASTSAVNQKKTEPYTARRHTSAVLSRNPTNKALPTRPTADKTINSGSLGHKAAVQNKGKTLTSSVKPLPGPQQNRPAKQPMTVPSTRQTKTAEEQKACLAKWREEKGKVMKRPPISTFKSSTYKVQKEVVCCKSEPEPPRKVAAEIKSESKKSIEEPPRKLFWETMAEEDEQELFTLKVDKIFADCQKLIDEGCPKEEVLDILEKQIQNIPEAKKLSKYWECLALLEKRQGELAKVIVICEEAVAAGAQPLDDLRTILADAVESLKAESAEGCTVEDCTEEPAKEEAVVAEIKSENEQSELEVARVKSERKVKQRGARHVAIKEETRPSDMEEELPNNHPTPQKTESSTVIRFNVRSTPHLQKIKTKMQLDDGDSTIKDLKFLTPVRRSSRLERKSLCLPGMLRDHDPCVSGISQLEDLENCPSAYIFRRNNALQDIEHV</sequence>
<dbReference type="Proteomes" id="UP000186698">
    <property type="component" value="Chromosome 2L"/>
</dbReference>
<dbReference type="GeneID" id="108708676"/>
<evidence type="ECO:0000256" key="3">
    <source>
        <dbReference type="ARBA" id="ARBA00022490"/>
    </source>
</evidence>
<dbReference type="PANTHER" id="PTHR16076:SF8">
    <property type="entry name" value="CYTOSKELETON-ASSOCIATED PROTEIN 2"/>
    <property type="match status" value="1"/>
</dbReference>
<keyword evidence="4" id="KW-0597">Phosphoprotein</keyword>
<dbReference type="Pfam" id="PF15297">
    <property type="entry name" value="CKAP2_C"/>
    <property type="match status" value="1"/>
</dbReference>
<proteinExistence type="inferred from homology"/>
<evidence type="ECO:0000313" key="9">
    <source>
        <dbReference type="RefSeq" id="XP_018103103.2"/>
    </source>
</evidence>
<evidence type="ECO:0000259" key="7">
    <source>
        <dbReference type="Pfam" id="PF15297"/>
    </source>
</evidence>
<accession>A0A8J0UJN4</accession>
<gene>
    <name evidence="9" type="primary">ckap2.L</name>
</gene>
<dbReference type="OrthoDB" id="9945093at2759"/>
<evidence type="ECO:0000256" key="5">
    <source>
        <dbReference type="ARBA" id="ARBA00023212"/>
    </source>
</evidence>
<dbReference type="CTD" id="108708676"/>
<name>A0A8J0UJN4_XENLA</name>
<feature type="region of interest" description="Disordered" evidence="6">
    <location>
        <begin position="146"/>
        <end position="184"/>
    </location>
</feature>
<evidence type="ECO:0000256" key="4">
    <source>
        <dbReference type="ARBA" id="ARBA00022553"/>
    </source>
</evidence>
<feature type="region of interest" description="Disordered" evidence="6">
    <location>
        <begin position="91"/>
        <end position="113"/>
    </location>
</feature>
<evidence type="ECO:0000313" key="8">
    <source>
        <dbReference type="Proteomes" id="UP000186698"/>
    </source>
</evidence>
<protein>
    <submittedName>
        <fullName evidence="9">Cytoskeleton-associated protein 2 isoform X1</fullName>
    </submittedName>
</protein>
<keyword evidence="5" id="KW-0206">Cytoskeleton</keyword>
<dbReference type="PANTHER" id="PTHR16076">
    <property type="entry name" value="CYTOSKELETON ASSOCIATED PROTEIN 2-RELATED"/>
    <property type="match status" value="1"/>
</dbReference>
<dbReference type="GO" id="GO:0007026">
    <property type="term" value="P:negative regulation of microtubule depolymerization"/>
    <property type="evidence" value="ECO:0000318"/>
    <property type="project" value="GO_Central"/>
</dbReference>
<comment type="similarity">
    <text evidence="2">Belongs to the CKAP2 family.</text>
</comment>
<comment type="subcellular location">
    <subcellularLocation>
        <location evidence="1">Cytoplasm</location>
        <location evidence="1">Cytoskeleton</location>
    </subcellularLocation>
</comment>
<feature type="domain" description="Cytoskeleton-associated protein 2 C-terminal" evidence="7">
    <location>
        <begin position="410"/>
        <end position="707"/>
    </location>
</feature>
<keyword evidence="8" id="KW-1185">Reference proteome</keyword>
<feature type="compositionally biased region" description="Basic and acidic residues" evidence="6">
    <location>
        <begin position="169"/>
        <end position="179"/>
    </location>
</feature>
<feature type="compositionally biased region" description="Basic and acidic residues" evidence="6">
    <location>
        <begin position="594"/>
        <end position="603"/>
    </location>
</feature>
<dbReference type="KEGG" id="xla:108708676"/>
<reference evidence="9" key="1">
    <citation type="submission" date="2025-08" db="UniProtKB">
        <authorList>
            <consortium name="RefSeq"/>
        </authorList>
    </citation>
    <scope>IDENTIFICATION</scope>
    <source>
        <strain evidence="9">J_2021</strain>
        <tissue evidence="9">Erythrocytes</tissue>
    </source>
</reference>
<feature type="region of interest" description="Disordered" evidence="6">
    <location>
        <begin position="587"/>
        <end position="620"/>
    </location>
</feature>
<feature type="compositionally biased region" description="Polar residues" evidence="6">
    <location>
        <begin position="264"/>
        <end position="281"/>
    </location>
</feature>
<evidence type="ECO:0000256" key="1">
    <source>
        <dbReference type="ARBA" id="ARBA00004245"/>
    </source>
</evidence>
<organism evidence="8 9">
    <name type="scientific">Xenopus laevis</name>
    <name type="common">African clawed frog</name>
    <dbReference type="NCBI Taxonomy" id="8355"/>
    <lineage>
        <taxon>Eukaryota</taxon>
        <taxon>Metazoa</taxon>
        <taxon>Chordata</taxon>
        <taxon>Craniata</taxon>
        <taxon>Vertebrata</taxon>
        <taxon>Euteleostomi</taxon>
        <taxon>Amphibia</taxon>
        <taxon>Batrachia</taxon>
        <taxon>Anura</taxon>
        <taxon>Pipoidea</taxon>
        <taxon>Pipidae</taxon>
        <taxon>Xenopodinae</taxon>
        <taxon>Xenopus</taxon>
        <taxon>Xenopus</taxon>
    </lineage>
</organism>
<feature type="compositionally biased region" description="Basic and acidic residues" evidence="6">
    <location>
        <begin position="94"/>
        <end position="108"/>
    </location>
</feature>
<evidence type="ECO:0000256" key="2">
    <source>
        <dbReference type="ARBA" id="ARBA00009468"/>
    </source>
</evidence>
<dbReference type="GO" id="GO:0015630">
    <property type="term" value="C:microtubule cytoskeleton"/>
    <property type="evidence" value="ECO:0000318"/>
    <property type="project" value="GO_Central"/>
</dbReference>
<feature type="compositionally biased region" description="Polar residues" evidence="6">
    <location>
        <begin position="295"/>
        <end position="305"/>
    </location>
</feature>
<dbReference type="AlphaFoldDB" id="A0A8J0UJN4"/>
<keyword evidence="3" id="KW-0963">Cytoplasm</keyword>
<dbReference type="InterPro" id="IPR026165">
    <property type="entry name" value="CKAP2_fam"/>
</dbReference>
<feature type="region of interest" description="Disordered" evidence="6">
    <location>
        <begin position="262"/>
        <end position="365"/>
    </location>
</feature>
<feature type="compositionally biased region" description="Polar residues" evidence="6">
    <location>
        <begin position="611"/>
        <end position="620"/>
    </location>
</feature>
<evidence type="ECO:0000256" key="6">
    <source>
        <dbReference type="SAM" id="MobiDB-lite"/>
    </source>
</evidence>
<dbReference type="InterPro" id="IPR029197">
    <property type="entry name" value="CKAP2_C"/>
</dbReference>
<feature type="region of interest" description="Disordered" evidence="6">
    <location>
        <begin position="217"/>
        <end position="239"/>
    </location>
</feature>
<feature type="compositionally biased region" description="Polar residues" evidence="6">
    <location>
        <begin position="330"/>
        <end position="362"/>
    </location>
</feature>
<dbReference type="RefSeq" id="XP_018103103.2">
    <property type="nucleotide sequence ID" value="XM_018247614.2"/>
</dbReference>